<dbReference type="AlphaFoldDB" id="A0AAP9RBU7"/>
<dbReference type="GO" id="GO:0000156">
    <property type="term" value="F:phosphorelay response regulator activity"/>
    <property type="evidence" value="ECO:0007669"/>
    <property type="project" value="InterPro"/>
</dbReference>
<dbReference type="Gene3D" id="3.40.50.2300">
    <property type="match status" value="1"/>
</dbReference>
<dbReference type="Proteomes" id="UP000515243">
    <property type="component" value="Chromosome 1"/>
</dbReference>
<dbReference type="PROSITE" id="PS50110">
    <property type="entry name" value="RESPONSE_REGULATORY"/>
    <property type="match status" value="1"/>
</dbReference>
<feature type="modified residue" description="4-aspartylphosphate" evidence="3">
    <location>
        <position position="57"/>
    </location>
</feature>
<dbReference type="RefSeq" id="WP_035761994.1">
    <property type="nucleotide sequence ID" value="NZ_AP019716.1"/>
</dbReference>
<dbReference type="Pfam" id="PF00072">
    <property type="entry name" value="Response_reg"/>
    <property type="match status" value="1"/>
</dbReference>
<name>A0AAP9RBU7_CLOBU</name>
<sequence length="240" mass="28067">MHIAICEDNKEDLANILLLLEKYKQEHNAFLTYTTFNSGVDLLSKENNCIYTLYLLDVIMPLVNGVEVAKEIRNFNPEAKIIFLTSSPEFAVESYSVNATDYILKPVKEDRFFSVLDNLLMDIKKPQEGLTIKTKNSINRILFSRLSYVEVMNKKVYFHLSDNSIRVATARLSEFENILCTRPEFMRVHRSYIVNLYEIDQLTQNKIITHQGKIIPVSRSLYKEIRDTYVKQMFCEEEKN</sequence>
<dbReference type="GO" id="GO:0003677">
    <property type="term" value="F:DNA binding"/>
    <property type="evidence" value="ECO:0007669"/>
    <property type="project" value="InterPro"/>
</dbReference>
<comment type="function">
    <text evidence="2">May play the central regulatory role in sporulation. It may be an element of the effector pathway responsible for the activation of sporulation genes in response to nutritional stress. Spo0A may act in concert with spo0H (a sigma factor) to control the expression of some genes that are critical to the sporulation process.</text>
</comment>
<gene>
    <name evidence="6" type="ORF">FF104_01995</name>
</gene>
<dbReference type="SMART" id="SM00850">
    <property type="entry name" value="LytTR"/>
    <property type="match status" value="1"/>
</dbReference>
<evidence type="ECO:0000259" key="5">
    <source>
        <dbReference type="PROSITE" id="PS50930"/>
    </source>
</evidence>
<evidence type="ECO:0000313" key="6">
    <source>
        <dbReference type="EMBL" id="QMW89753.1"/>
    </source>
</evidence>
<keyword evidence="3" id="KW-0597">Phosphoprotein</keyword>
<evidence type="ECO:0000259" key="4">
    <source>
        <dbReference type="PROSITE" id="PS50110"/>
    </source>
</evidence>
<dbReference type="InterPro" id="IPR046947">
    <property type="entry name" value="LytR-like"/>
</dbReference>
<dbReference type="SUPFAM" id="SSF52172">
    <property type="entry name" value="CheY-like"/>
    <property type="match status" value="1"/>
</dbReference>
<accession>A0AAP9RBU7</accession>
<dbReference type="InterPro" id="IPR011006">
    <property type="entry name" value="CheY-like_superfamily"/>
</dbReference>
<organism evidence="6 7">
    <name type="scientific">Clostridium butyricum</name>
    <dbReference type="NCBI Taxonomy" id="1492"/>
    <lineage>
        <taxon>Bacteria</taxon>
        <taxon>Bacillati</taxon>
        <taxon>Bacillota</taxon>
        <taxon>Clostridia</taxon>
        <taxon>Eubacteriales</taxon>
        <taxon>Clostridiaceae</taxon>
        <taxon>Clostridium</taxon>
    </lineage>
</organism>
<evidence type="ECO:0000256" key="2">
    <source>
        <dbReference type="ARBA" id="ARBA00024867"/>
    </source>
</evidence>
<proteinExistence type="predicted"/>
<dbReference type="SMART" id="SM00448">
    <property type="entry name" value="REC"/>
    <property type="match status" value="1"/>
</dbReference>
<feature type="domain" description="HTH LytTR-type" evidence="5">
    <location>
        <begin position="130"/>
        <end position="231"/>
    </location>
</feature>
<dbReference type="InterPro" id="IPR001789">
    <property type="entry name" value="Sig_transdc_resp-reg_receiver"/>
</dbReference>
<reference evidence="6 7" key="1">
    <citation type="submission" date="2019-05" db="EMBL/GenBank/DDBJ databases">
        <authorList>
            <person name="Schori C."/>
            <person name="Ahrens C."/>
        </authorList>
    </citation>
    <scope>NUCLEOTIDE SEQUENCE [LARGE SCALE GENOMIC DNA]</scope>
    <source>
        <strain evidence="6 7">DSM 10702</strain>
    </source>
</reference>
<dbReference type="Pfam" id="PF04397">
    <property type="entry name" value="LytTR"/>
    <property type="match status" value="1"/>
</dbReference>
<feature type="domain" description="Response regulatory" evidence="4">
    <location>
        <begin position="2"/>
        <end position="120"/>
    </location>
</feature>
<dbReference type="GeneID" id="92942889"/>
<dbReference type="PANTHER" id="PTHR37299:SF1">
    <property type="entry name" value="STAGE 0 SPORULATION PROTEIN A HOMOLOG"/>
    <property type="match status" value="1"/>
</dbReference>
<dbReference type="EMBL" id="CP040626">
    <property type="protein sequence ID" value="QMW89753.1"/>
    <property type="molecule type" value="Genomic_DNA"/>
</dbReference>
<evidence type="ECO:0000256" key="1">
    <source>
        <dbReference type="ARBA" id="ARBA00018672"/>
    </source>
</evidence>
<dbReference type="PANTHER" id="PTHR37299">
    <property type="entry name" value="TRANSCRIPTIONAL REGULATOR-RELATED"/>
    <property type="match status" value="1"/>
</dbReference>
<dbReference type="PROSITE" id="PS50930">
    <property type="entry name" value="HTH_LYTTR"/>
    <property type="match status" value="1"/>
</dbReference>
<dbReference type="Gene3D" id="2.40.50.1020">
    <property type="entry name" value="LytTr DNA-binding domain"/>
    <property type="match status" value="1"/>
</dbReference>
<evidence type="ECO:0000256" key="3">
    <source>
        <dbReference type="PROSITE-ProRule" id="PRU00169"/>
    </source>
</evidence>
<protein>
    <recommendedName>
        <fullName evidence="1">Stage 0 sporulation protein A homolog</fullName>
    </recommendedName>
</protein>
<evidence type="ECO:0000313" key="7">
    <source>
        <dbReference type="Proteomes" id="UP000515243"/>
    </source>
</evidence>
<dbReference type="InterPro" id="IPR007492">
    <property type="entry name" value="LytTR_DNA-bd_dom"/>
</dbReference>